<organism evidence="1 2">
    <name type="scientific">Paenibacillus hodogayensis</name>
    <dbReference type="NCBI Taxonomy" id="279208"/>
    <lineage>
        <taxon>Bacteria</taxon>
        <taxon>Bacillati</taxon>
        <taxon>Bacillota</taxon>
        <taxon>Bacilli</taxon>
        <taxon>Bacillales</taxon>
        <taxon>Paenibacillaceae</taxon>
        <taxon>Paenibacillus</taxon>
    </lineage>
</organism>
<sequence length="287" mass="32241">MKWNKAWTGAMVAAVSTLLVGVTLWAAPPVKSASNMVPDYEVKLLMNPTAVLNSDHKLKSGVRNAFDMPDTVTKMNVLFMDTDNRDLYDNGWSARIRKIEDKNDFELTYKKRYPIVNGNIAAALTQANLEGFDSTDTNYEAQVEWGYLNKTLSISTKKTGKKSGYSGMDLPSAKDSRNLLTANIPGKLDRWLYTGWGTVMLNDSRKYGPVLAKRYIGEWNQTELYIEIWPIKDADGTGTEYIVEASFKTANQTDAASKQSQLISYLQGQGWLLAQDSLKTQLIMDRY</sequence>
<name>A0ABV5W764_9BACL</name>
<dbReference type="RefSeq" id="WP_344910459.1">
    <property type="nucleotide sequence ID" value="NZ_BAAAYO010000009.1"/>
</dbReference>
<evidence type="ECO:0000313" key="1">
    <source>
        <dbReference type="EMBL" id="MFB9756215.1"/>
    </source>
</evidence>
<keyword evidence="2" id="KW-1185">Reference proteome</keyword>
<accession>A0ABV5W764</accession>
<protein>
    <recommendedName>
        <fullName evidence="3">CYTH domain-containing protein</fullName>
    </recommendedName>
</protein>
<evidence type="ECO:0000313" key="2">
    <source>
        <dbReference type="Proteomes" id="UP001589619"/>
    </source>
</evidence>
<evidence type="ECO:0008006" key="3">
    <source>
        <dbReference type="Google" id="ProtNLM"/>
    </source>
</evidence>
<comment type="caution">
    <text evidence="1">The sequence shown here is derived from an EMBL/GenBank/DDBJ whole genome shotgun (WGS) entry which is preliminary data.</text>
</comment>
<gene>
    <name evidence="1" type="ORF">ACFFNY_31955</name>
</gene>
<proteinExistence type="predicted"/>
<dbReference type="Gene3D" id="2.40.320.10">
    <property type="entry name" value="Hypothetical Protein Pfu-838710-001"/>
    <property type="match status" value="1"/>
</dbReference>
<dbReference type="Proteomes" id="UP001589619">
    <property type="component" value="Unassembled WGS sequence"/>
</dbReference>
<dbReference type="EMBL" id="JBHMAG010000021">
    <property type="protein sequence ID" value="MFB9756215.1"/>
    <property type="molecule type" value="Genomic_DNA"/>
</dbReference>
<reference evidence="1 2" key="1">
    <citation type="submission" date="2024-09" db="EMBL/GenBank/DDBJ databases">
        <authorList>
            <person name="Sun Q."/>
            <person name="Mori K."/>
        </authorList>
    </citation>
    <scope>NUCLEOTIDE SEQUENCE [LARGE SCALE GENOMIC DNA]</scope>
    <source>
        <strain evidence="1 2">JCM 12520</strain>
    </source>
</reference>